<feature type="transmembrane region" description="Helical" evidence="1">
    <location>
        <begin position="58"/>
        <end position="77"/>
    </location>
</feature>
<gene>
    <name evidence="2" type="ORF">DFH94DRAFT_855025</name>
</gene>
<name>A0A9P5MSU4_9AGAM</name>
<accession>A0A9P5MSU4</accession>
<dbReference type="Proteomes" id="UP000759537">
    <property type="component" value="Unassembled WGS sequence"/>
</dbReference>
<keyword evidence="1" id="KW-0812">Transmembrane</keyword>
<proteinExistence type="predicted"/>
<sequence length="219" mass="23287">MHQSGRCLDRRRRGPYNFFIKGPTNHSNDAHQSFSQFLLVPLFTTSQGFRTLIMSLRAVLLSSLFFFSGFAAAGISAPSCSSSTWSWTSNSLGQSACTVAAFMMSTCNGGSFTINPLLPGNAYSGPSGSDDSNLCKCNTIAYSLLSACDACQGAEWISWTEYISNCTEVELASTFPNPVPAGTSVPLWAFIDVTIEGTWDSISAAIVGDTPEAGPGTIL</sequence>
<organism evidence="2 3">
    <name type="scientific">Russula ochroleuca</name>
    <dbReference type="NCBI Taxonomy" id="152965"/>
    <lineage>
        <taxon>Eukaryota</taxon>
        <taxon>Fungi</taxon>
        <taxon>Dikarya</taxon>
        <taxon>Basidiomycota</taxon>
        <taxon>Agaricomycotina</taxon>
        <taxon>Agaricomycetes</taxon>
        <taxon>Russulales</taxon>
        <taxon>Russulaceae</taxon>
        <taxon>Russula</taxon>
    </lineage>
</organism>
<evidence type="ECO:0000313" key="2">
    <source>
        <dbReference type="EMBL" id="KAF8477806.1"/>
    </source>
</evidence>
<dbReference type="AlphaFoldDB" id="A0A9P5MSU4"/>
<keyword evidence="3" id="KW-1185">Reference proteome</keyword>
<evidence type="ECO:0000313" key="3">
    <source>
        <dbReference type="Proteomes" id="UP000759537"/>
    </source>
</evidence>
<dbReference type="EMBL" id="WHVB01000013">
    <property type="protein sequence ID" value="KAF8477806.1"/>
    <property type="molecule type" value="Genomic_DNA"/>
</dbReference>
<evidence type="ECO:0000256" key="1">
    <source>
        <dbReference type="SAM" id="Phobius"/>
    </source>
</evidence>
<protein>
    <submittedName>
        <fullName evidence="2">Uncharacterized protein</fullName>
    </submittedName>
</protein>
<reference evidence="2" key="2">
    <citation type="journal article" date="2020" name="Nat. Commun.">
        <title>Large-scale genome sequencing of mycorrhizal fungi provides insights into the early evolution of symbiotic traits.</title>
        <authorList>
            <person name="Miyauchi S."/>
            <person name="Kiss E."/>
            <person name="Kuo A."/>
            <person name="Drula E."/>
            <person name="Kohler A."/>
            <person name="Sanchez-Garcia M."/>
            <person name="Morin E."/>
            <person name="Andreopoulos B."/>
            <person name="Barry K.W."/>
            <person name="Bonito G."/>
            <person name="Buee M."/>
            <person name="Carver A."/>
            <person name="Chen C."/>
            <person name="Cichocki N."/>
            <person name="Clum A."/>
            <person name="Culley D."/>
            <person name="Crous P.W."/>
            <person name="Fauchery L."/>
            <person name="Girlanda M."/>
            <person name="Hayes R.D."/>
            <person name="Keri Z."/>
            <person name="LaButti K."/>
            <person name="Lipzen A."/>
            <person name="Lombard V."/>
            <person name="Magnuson J."/>
            <person name="Maillard F."/>
            <person name="Murat C."/>
            <person name="Nolan M."/>
            <person name="Ohm R.A."/>
            <person name="Pangilinan J."/>
            <person name="Pereira M.F."/>
            <person name="Perotto S."/>
            <person name="Peter M."/>
            <person name="Pfister S."/>
            <person name="Riley R."/>
            <person name="Sitrit Y."/>
            <person name="Stielow J.B."/>
            <person name="Szollosi G."/>
            <person name="Zifcakova L."/>
            <person name="Stursova M."/>
            <person name="Spatafora J.W."/>
            <person name="Tedersoo L."/>
            <person name="Vaario L.M."/>
            <person name="Yamada A."/>
            <person name="Yan M."/>
            <person name="Wang P."/>
            <person name="Xu J."/>
            <person name="Bruns T."/>
            <person name="Baldrian P."/>
            <person name="Vilgalys R."/>
            <person name="Dunand C."/>
            <person name="Henrissat B."/>
            <person name="Grigoriev I.V."/>
            <person name="Hibbett D."/>
            <person name="Nagy L.G."/>
            <person name="Martin F.M."/>
        </authorList>
    </citation>
    <scope>NUCLEOTIDE SEQUENCE</scope>
    <source>
        <strain evidence="2">Prilba</strain>
    </source>
</reference>
<keyword evidence="1" id="KW-0472">Membrane</keyword>
<comment type="caution">
    <text evidence="2">The sequence shown here is derived from an EMBL/GenBank/DDBJ whole genome shotgun (WGS) entry which is preliminary data.</text>
</comment>
<keyword evidence="1" id="KW-1133">Transmembrane helix</keyword>
<reference evidence="2" key="1">
    <citation type="submission" date="2019-10" db="EMBL/GenBank/DDBJ databases">
        <authorList>
            <consortium name="DOE Joint Genome Institute"/>
            <person name="Kuo A."/>
            <person name="Miyauchi S."/>
            <person name="Kiss E."/>
            <person name="Drula E."/>
            <person name="Kohler A."/>
            <person name="Sanchez-Garcia M."/>
            <person name="Andreopoulos B."/>
            <person name="Barry K.W."/>
            <person name="Bonito G."/>
            <person name="Buee M."/>
            <person name="Carver A."/>
            <person name="Chen C."/>
            <person name="Cichocki N."/>
            <person name="Clum A."/>
            <person name="Culley D."/>
            <person name="Crous P.W."/>
            <person name="Fauchery L."/>
            <person name="Girlanda M."/>
            <person name="Hayes R."/>
            <person name="Keri Z."/>
            <person name="LaButti K."/>
            <person name="Lipzen A."/>
            <person name="Lombard V."/>
            <person name="Magnuson J."/>
            <person name="Maillard F."/>
            <person name="Morin E."/>
            <person name="Murat C."/>
            <person name="Nolan M."/>
            <person name="Ohm R."/>
            <person name="Pangilinan J."/>
            <person name="Pereira M."/>
            <person name="Perotto S."/>
            <person name="Peter M."/>
            <person name="Riley R."/>
            <person name="Sitrit Y."/>
            <person name="Stielow B."/>
            <person name="Szollosi G."/>
            <person name="Zifcakova L."/>
            <person name="Stursova M."/>
            <person name="Spatafora J.W."/>
            <person name="Tedersoo L."/>
            <person name="Vaario L.-M."/>
            <person name="Yamada A."/>
            <person name="Yan M."/>
            <person name="Wang P."/>
            <person name="Xu J."/>
            <person name="Bruns T."/>
            <person name="Baldrian P."/>
            <person name="Vilgalys R."/>
            <person name="Henrissat B."/>
            <person name="Grigoriev I.V."/>
            <person name="Hibbett D."/>
            <person name="Nagy L.G."/>
            <person name="Martin F.M."/>
        </authorList>
    </citation>
    <scope>NUCLEOTIDE SEQUENCE</scope>
    <source>
        <strain evidence="2">Prilba</strain>
    </source>
</reference>
<dbReference type="OrthoDB" id="2526171at2759"/>